<dbReference type="OrthoDB" id="10253878at2759"/>
<comment type="similarity">
    <text evidence="1">Belongs to the TIP41 family.</text>
</comment>
<dbReference type="InterPro" id="IPR051330">
    <property type="entry name" value="Phosphatase_reg/MetRdx"/>
</dbReference>
<accession>J7S0I8</accession>
<sequence length="309" mass="35332">MDQVPPVTRGRQVRSLPLPHRCNNPRNPACAHCGTVIIPSPAAIMPLEDTPSISVGSWTIESRKRPILDTPALSQWESEHLPGLGALPEMIFGGNYVRIRCDLDESKHWDIEFNALDALREVPTEDSGVRVSCASDWLRSKHRRCDGAPPQIAKQYDWTYTTRYRGTVTGCPLVADTTAELPLAMLAKPDPILFFDDMVLYEDELGDNGASMYSCKVRVMPERLLLLARFFLRVDDVLLRVQDTRLYVEFAQNRVVREWKRYEADYNEVFKRHRGGVPPHRDLRALLRDSNWVVDHLPIVERTCETIQL</sequence>
<dbReference type="PANTHER" id="PTHR21021">
    <property type="entry name" value="GAF/PUTATIVE CYTOSKELETAL PROTEIN"/>
    <property type="match status" value="1"/>
</dbReference>
<reference evidence="2 3" key="1">
    <citation type="journal article" date="2011" name="Proc. Natl. Acad. Sci. U.S.A.">
        <title>Evolutionary erosion of yeast sex chromosomes by mating-type switching accidents.</title>
        <authorList>
            <person name="Gordon J.L."/>
            <person name="Armisen D."/>
            <person name="Proux-Wera E."/>
            <person name="Oheigeartaigh S.S."/>
            <person name="Byrne K.P."/>
            <person name="Wolfe K.H."/>
        </authorList>
    </citation>
    <scope>NUCLEOTIDE SEQUENCE [LARGE SCALE GENOMIC DNA]</scope>
    <source>
        <strain evidence="3">ATCC MYA-139 / BCRC 22969 / CBS 8797 / CCRC 22969 / KCTC 17520 / NBRC 10181 / NCYC 3082</strain>
    </source>
</reference>
<dbReference type="HOGENOM" id="CLU_039187_1_0_1"/>
<evidence type="ECO:0000313" key="2">
    <source>
        <dbReference type="EMBL" id="CCK71007.1"/>
    </source>
</evidence>
<keyword evidence="3" id="KW-1185">Reference proteome</keyword>
<dbReference type="GO" id="GO:1904262">
    <property type="term" value="P:negative regulation of TORC1 signaling"/>
    <property type="evidence" value="ECO:0007669"/>
    <property type="project" value="EnsemblFungi"/>
</dbReference>
<dbReference type="eggNOG" id="KOG3224">
    <property type="taxonomic scope" value="Eukaryota"/>
</dbReference>
<dbReference type="STRING" id="1071383.J7S0I8"/>
<dbReference type="RefSeq" id="XP_022465253.1">
    <property type="nucleotide sequence ID" value="XM_022608793.1"/>
</dbReference>
<dbReference type="PANTHER" id="PTHR21021:SF16">
    <property type="entry name" value="TIP41-LIKE PROTEIN"/>
    <property type="match status" value="1"/>
</dbReference>
<evidence type="ECO:0000256" key="1">
    <source>
        <dbReference type="ARBA" id="ARBA00006658"/>
    </source>
</evidence>
<evidence type="ECO:0000313" key="3">
    <source>
        <dbReference type="Proteomes" id="UP000006310"/>
    </source>
</evidence>
<dbReference type="GO" id="GO:0031929">
    <property type="term" value="P:TOR signaling"/>
    <property type="evidence" value="ECO:0007669"/>
    <property type="project" value="TreeGrafter"/>
</dbReference>
<dbReference type="GO" id="GO:0005829">
    <property type="term" value="C:cytosol"/>
    <property type="evidence" value="ECO:0007669"/>
    <property type="project" value="TreeGrafter"/>
</dbReference>
<dbReference type="GeneID" id="34526722"/>
<dbReference type="OMA" id="DMILFED"/>
<gene>
    <name evidence="2" type="primary">KNAG0F03450</name>
    <name evidence="2" type="ordered locus">KNAG_0F03450</name>
</gene>
<dbReference type="Pfam" id="PF04176">
    <property type="entry name" value="TIP41"/>
    <property type="match status" value="1"/>
</dbReference>
<organism evidence="2 3">
    <name type="scientific">Huiozyma naganishii (strain ATCC MYA-139 / BCRC 22969 / CBS 8797 / KCTC 17520 / NBRC 10181 / NCYC 3082 / Yp74L-3)</name>
    <name type="common">Yeast</name>
    <name type="synonym">Kazachstania naganishii</name>
    <dbReference type="NCBI Taxonomy" id="1071383"/>
    <lineage>
        <taxon>Eukaryota</taxon>
        <taxon>Fungi</taxon>
        <taxon>Dikarya</taxon>
        <taxon>Ascomycota</taxon>
        <taxon>Saccharomycotina</taxon>
        <taxon>Saccharomycetes</taxon>
        <taxon>Saccharomycetales</taxon>
        <taxon>Saccharomycetaceae</taxon>
        <taxon>Huiozyma</taxon>
    </lineage>
</organism>
<dbReference type="AlphaFoldDB" id="J7S0I8"/>
<reference evidence="3" key="2">
    <citation type="submission" date="2012-08" db="EMBL/GenBank/DDBJ databases">
        <title>Genome sequence of Kazachstania naganishii.</title>
        <authorList>
            <person name="Gordon J.L."/>
            <person name="Armisen D."/>
            <person name="Proux-Wera E."/>
            <person name="OhEigeartaigh S.S."/>
            <person name="Byrne K.P."/>
            <person name="Wolfe K.H."/>
        </authorList>
    </citation>
    <scope>NUCLEOTIDE SEQUENCE [LARGE SCALE GENOMIC DNA]</scope>
    <source>
        <strain evidence="3">ATCC MYA-139 / BCRC 22969 / CBS 8797 / CCRC 22969 / KCTC 17520 / NBRC 10181 / NCYC 3082</strain>
    </source>
</reference>
<dbReference type="Proteomes" id="UP000006310">
    <property type="component" value="Chromosome 6"/>
</dbReference>
<dbReference type="InterPro" id="IPR007303">
    <property type="entry name" value="TIP41-like"/>
</dbReference>
<name>J7S0I8_HUIN7</name>
<dbReference type="EMBL" id="HE978319">
    <property type="protein sequence ID" value="CCK71007.1"/>
    <property type="molecule type" value="Genomic_DNA"/>
</dbReference>
<evidence type="ECO:0008006" key="4">
    <source>
        <dbReference type="Google" id="ProtNLM"/>
    </source>
</evidence>
<protein>
    <recommendedName>
        <fullName evidence="4">Type 2A phosphatase activator TIP41</fullName>
    </recommendedName>
</protein>
<dbReference type="KEGG" id="kng:KNAG_0F03450"/>
<proteinExistence type="inferred from homology"/>